<evidence type="ECO:0000256" key="3">
    <source>
        <dbReference type="ARBA" id="ARBA00023034"/>
    </source>
</evidence>
<feature type="domain" description="TRAPPC10/Trs130 C-terminal" evidence="4">
    <location>
        <begin position="1020"/>
        <end position="1165"/>
    </location>
</feature>
<dbReference type="InterPro" id="IPR022233">
    <property type="entry name" value="TRAPPC10/Trs130_C"/>
</dbReference>
<dbReference type="InterPro" id="IPR045126">
    <property type="entry name" value="TRAPPC10/Trs130"/>
</dbReference>
<keyword evidence="3" id="KW-0333">Golgi apparatus</keyword>
<feature type="domain" description="DUF7077" evidence="6">
    <location>
        <begin position="711"/>
        <end position="816"/>
    </location>
</feature>
<dbReference type="InterPro" id="IPR055505">
    <property type="entry name" value="DUF7077"/>
</dbReference>
<dbReference type="GO" id="GO:1990071">
    <property type="term" value="C:TRAPPII protein complex"/>
    <property type="evidence" value="ECO:0007669"/>
    <property type="project" value="InterPro"/>
</dbReference>
<dbReference type="Proteomes" id="UP000008063">
    <property type="component" value="Unassembled WGS sequence"/>
</dbReference>
<dbReference type="Pfam" id="PF12584">
    <property type="entry name" value="TRAPPC10"/>
    <property type="match status" value="1"/>
</dbReference>
<protein>
    <recommendedName>
        <fullName evidence="9">Trafficking protein particle complex subunit 11 domain-containing protein</fullName>
    </recommendedName>
</protein>
<comment type="subcellular location">
    <subcellularLocation>
        <location evidence="1">Golgi apparatus</location>
    </subcellularLocation>
</comment>
<evidence type="ECO:0000259" key="6">
    <source>
        <dbReference type="Pfam" id="PF23274"/>
    </source>
</evidence>
<dbReference type="EMBL" id="GL945485">
    <property type="protein sequence ID" value="EGN95376.1"/>
    <property type="molecule type" value="Genomic_DNA"/>
</dbReference>
<dbReference type="HOGENOM" id="CLU_004654_0_0_1"/>
<dbReference type="InterPro" id="IPR056913">
    <property type="entry name" value="TRAPPC10/Trs130_N"/>
</dbReference>
<dbReference type="PANTHER" id="PTHR13251">
    <property type="entry name" value="EPILEPSY HOLOPROSENCEPHALY CANDIDATE 1/TMEM1"/>
    <property type="match status" value="1"/>
</dbReference>
<keyword evidence="8" id="KW-1185">Reference proteome</keyword>
<dbReference type="GO" id="GO:0034498">
    <property type="term" value="P:early endosome to Golgi transport"/>
    <property type="evidence" value="ECO:0007669"/>
    <property type="project" value="TreeGrafter"/>
</dbReference>
<sequence>MSVQHVVVTYATLHAFRASESWIHVHDALRSQLPLRNIHWKSASRPTLRTIQELGVSLVPLDSIRDELTSQIPVTLLEKPFLNLYIVFCEDVEAYRTTVKRQIKDWHNLVIQKKNQEWLILHIVRPDARTTDRSFFNMKGSVLDKIKADFNVDKRDRCVQIAWSTGLNSPAIWADLINKFKDGLLSAFDSAVSQREDEVKRSESQRHMPGWNFCTFFILKACFHESLATSFEGVNLYEDALIQYNELEASFLQVLREKNLSWFGSLIHPAPKDDSSPLLSVIKKPYRDLILANTISIFDFRIYLLARQCALLSQLRQPIEICKKTISFLETVGRRLREVKAILPEYFIETWVFSSALSVVDQCDVWAAGWKMEGSFLAHFNANKGELVDVAKRQLDVLGVEIGHLPSKLPFSLSLPSVPTPPTSSAEKRKSSQRISQSDIISAIGDRELFYDLYITTCNRAIDLYAKAGRRKFALKLHGALAALDVHRERLSNALTIFASLPAHYAPHMWSSLESFMLFRAIEVHAGLGKPHDREWIHIILSFLKTHVNDTSKELLMPEDDMRTYVSQVVGALKAAASELDTDLAHPDHPAISMRVMNGAKKLETEDSCSLDIVIHNHLPCDIPIDQVSVVLTGRDGDRLCFKTNMDQLSPGKSKLTLFCPTSSWGTYVLESSEVQMSRLQFQWNRKVTADKAPSSRYRNITLVRIPQDSSSLDIRIQQPRQIELGSTSKILLKIFTGRNEVSKASIKLSPPPGIQFKFSEALLESDGKLEITNDSLTLLDAPKDSTIAISVPHSDASAFHAMKVAVEINYITTHGVPLMRTLRAARVVAVSLPISVNVEDFFRGKRLFSKFTVSTTTHQHVRIRSAQLVNPEGELESVKIAGCRPGPQLVTVTPAIPANFLFSMESSNGPVREALNLVIRYRLLREEVESLIHNSIEAVIPDYSKLQANRHLLIKKLVAMLEGNSSWVELYSLTGELKLPPRADPDIEFEEAIISVDKVLSQIRPSDLPDSSWSEIIIPVDMPVMNIVVAVQLRVLSTPFCTKAQNDSFLPVYAGQPISATLTIKASFHWGDADTKPQSYTMRFDVEETLRDWLICGRKRGDLSVQDGETYSIPVTLIALRHGELALPKVAVRPLPLVGDSGLSTSLPSTDTYQLHGAETILVLPRGGRSTFVVDMGGEN</sequence>
<dbReference type="Pfam" id="PF23036">
    <property type="entry name" value="TRAPPC10_1st"/>
    <property type="match status" value="1"/>
</dbReference>
<evidence type="ECO:0000256" key="1">
    <source>
        <dbReference type="ARBA" id="ARBA00004555"/>
    </source>
</evidence>
<evidence type="ECO:0000256" key="2">
    <source>
        <dbReference type="ARBA" id="ARBA00022448"/>
    </source>
</evidence>
<gene>
    <name evidence="7" type="ORF">SERLA73DRAFT_60582</name>
</gene>
<name>F8Q738_SERL3</name>
<proteinExistence type="predicted"/>
<keyword evidence="2" id="KW-0813">Transport</keyword>
<dbReference type="eggNOG" id="KOG1931">
    <property type="taxonomic scope" value="Eukaryota"/>
</dbReference>
<dbReference type="GO" id="GO:0006891">
    <property type="term" value="P:intra-Golgi vesicle-mediated transport"/>
    <property type="evidence" value="ECO:0007669"/>
    <property type="project" value="TreeGrafter"/>
</dbReference>
<dbReference type="InParanoid" id="F8Q738"/>
<dbReference type="PANTHER" id="PTHR13251:SF3">
    <property type="entry name" value="TRAFFICKING PROTEIN PARTICLE COMPLEX SUBUNIT 10"/>
    <property type="match status" value="1"/>
</dbReference>
<feature type="domain" description="TRAPPC10/Trs130 N-terminal" evidence="5">
    <location>
        <begin position="3"/>
        <end position="322"/>
    </location>
</feature>
<dbReference type="Pfam" id="PF23274">
    <property type="entry name" value="DUF7077"/>
    <property type="match status" value="1"/>
</dbReference>
<evidence type="ECO:0000259" key="5">
    <source>
        <dbReference type="Pfam" id="PF23036"/>
    </source>
</evidence>
<dbReference type="AlphaFoldDB" id="F8Q738"/>
<evidence type="ECO:0000259" key="4">
    <source>
        <dbReference type="Pfam" id="PF12584"/>
    </source>
</evidence>
<dbReference type="STRING" id="936435.F8Q738"/>
<dbReference type="GO" id="GO:0005829">
    <property type="term" value="C:cytosol"/>
    <property type="evidence" value="ECO:0007669"/>
    <property type="project" value="GOC"/>
</dbReference>
<dbReference type="OrthoDB" id="10256906at2759"/>
<evidence type="ECO:0008006" key="9">
    <source>
        <dbReference type="Google" id="ProtNLM"/>
    </source>
</evidence>
<accession>F8Q738</accession>
<reference evidence="8" key="1">
    <citation type="journal article" date="2011" name="Science">
        <title>The plant cell wall-decomposing machinery underlies the functional diversity of forest fungi.</title>
        <authorList>
            <person name="Eastwood D.C."/>
            <person name="Floudas D."/>
            <person name="Binder M."/>
            <person name="Majcherczyk A."/>
            <person name="Schneider P."/>
            <person name="Aerts A."/>
            <person name="Asiegbu F.O."/>
            <person name="Baker S.E."/>
            <person name="Barry K."/>
            <person name="Bendiksby M."/>
            <person name="Blumentritt M."/>
            <person name="Coutinho P.M."/>
            <person name="Cullen D."/>
            <person name="de Vries R.P."/>
            <person name="Gathman A."/>
            <person name="Goodell B."/>
            <person name="Henrissat B."/>
            <person name="Ihrmark K."/>
            <person name="Kauserud H."/>
            <person name="Kohler A."/>
            <person name="LaButti K."/>
            <person name="Lapidus A."/>
            <person name="Lavin J.L."/>
            <person name="Lee Y.-H."/>
            <person name="Lindquist E."/>
            <person name="Lilly W."/>
            <person name="Lucas S."/>
            <person name="Morin E."/>
            <person name="Murat C."/>
            <person name="Oguiza J.A."/>
            <person name="Park J."/>
            <person name="Pisabarro A.G."/>
            <person name="Riley R."/>
            <person name="Rosling A."/>
            <person name="Salamov A."/>
            <person name="Schmidt O."/>
            <person name="Schmutz J."/>
            <person name="Skrede I."/>
            <person name="Stenlid J."/>
            <person name="Wiebenga A."/>
            <person name="Xie X."/>
            <person name="Kuees U."/>
            <person name="Hibbett D.S."/>
            <person name="Hoffmeister D."/>
            <person name="Hoegberg N."/>
            <person name="Martin F."/>
            <person name="Grigoriev I.V."/>
            <person name="Watkinson S.C."/>
        </authorList>
    </citation>
    <scope>NUCLEOTIDE SEQUENCE [LARGE SCALE GENOMIC DNA]</scope>
    <source>
        <strain evidence="8">strain S7.3</strain>
    </source>
</reference>
<evidence type="ECO:0000313" key="8">
    <source>
        <dbReference type="Proteomes" id="UP000008063"/>
    </source>
</evidence>
<dbReference type="OMA" id="YEIHANP"/>
<evidence type="ECO:0000313" key="7">
    <source>
        <dbReference type="EMBL" id="EGN95376.1"/>
    </source>
</evidence>
<organism evidence="8">
    <name type="scientific">Serpula lacrymans var. lacrymans (strain S7.3)</name>
    <name type="common">Dry rot fungus</name>
    <dbReference type="NCBI Taxonomy" id="936435"/>
    <lineage>
        <taxon>Eukaryota</taxon>
        <taxon>Fungi</taxon>
        <taxon>Dikarya</taxon>
        <taxon>Basidiomycota</taxon>
        <taxon>Agaricomycotina</taxon>
        <taxon>Agaricomycetes</taxon>
        <taxon>Agaricomycetidae</taxon>
        <taxon>Boletales</taxon>
        <taxon>Coniophorineae</taxon>
        <taxon>Serpulaceae</taxon>
        <taxon>Serpula</taxon>
    </lineage>
</organism>